<dbReference type="AntiFam" id="ANF00006">
    <property type="entry name" value="Translation of CRISPR region"/>
</dbReference>
<proteinExistence type="predicted"/>
<protein>
    <submittedName>
        <fullName evidence="1">Domain of uncharacterized function (DUF2825)</fullName>
    </submittedName>
</protein>
<evidence type="ECO:0000313" key="1">
    <source>
        <dbReference type="EMBL" id="STL07903.1"/>
    </source>
</evidence>
<dbReference type="AlphaFoldDB" id="A0A377AFS8"/>
<accession>A0A377AFS8</accession>
<sequence length="122" mass="13136">MGLKMGAGSSTAGAGILSDIHHRIQCARFIPADAGNTKPNFSINSIAAVYPRWRGEHASMPTPLRVRGGLSPLARGTRANLCAWGAFLAVYPRWRGEHTMAMREKGGRYGLSPLARGTQFAE</sequence>
<dbReference type="Proteomes" id="UP000255543">
    <property type="component" value="Unassembled WGS sequence"/>
</dbReference>
<name>A0A377AFS8_ECOLX</name>
<reference evidence="1 2" key="1">
    <citation type="submission" date="2018-06" db="EMBL/GenBank/DDBJ databases">
        <authorList>
            <consortium name="Pathogen Informatics"/>
            <person name="Doyle S."/>
        </authorList>
    </citation>
    <scope>NUCLEOTIDE SEQUENCE [LARGE SCALE GENOMIC DNA]</scope>
    <source>
        <strain evidence="1 2">NCTC8179</strain>
    </source>
</reference>
<evidence type="ECO:0000313" key="2">
    <source>
        <dbReference type="Proteomes" id="UP000255543"/>
    </source>
</evidence>
<dbReference type="EMBL" id="UGEB01000001">
    <property type="protein sequence ID" value="STL07903.1"/>
    <property type="molecule type" value="Genomic_DNA"/>
</dbReference>
<dbReference type="AntiFam" id="ANF00057">
    <property type="entry name" value="Translation of E. coli type CRISPR repeat"/>
</dbReference>
<organism evidence="1 2">
    <name type="scientific">Escherichia coli</name>
    <dbReference type="NCBI Taxonomy" id="562"/>
    <lineage>
        <taxon>Bacteria</taxon>
        <taxon>Pseudomonadati</taxon>
        <taxon>Pseudomonadota</taxon>
        <taxon>Gammaproteobacteria</taxon>
        <taxon>Enterobacterales</taxon>
        <taxon>Enterobacteriaceae</taxon>
        <taxon>Escherichia</taxon>
    </lineage>
</organism>
<gene>
    <name evidence="1" type="ORF">NCTC8179_06719</name>
</gene>